<evidence type="ECO:0000313" key="5">
    <source>
        <dbReference type="Proteomes" id="UP000264062"/>
    </source>
</evidence>
<evidence type="ECO:0000256" key="1">
    <source>
        <dbReference type="ARBA" id="ARBA00009869"/>
    </source>
</evidence>
<dbReference type="PANTHER" id="PTHR43345:SF2">
    <property type="entry name" value="3-ISOPROPYLMALATE DEHYDRATASE SMALL SUBUNIT 1"/>
    <property type="match status" value="1"/>
</dbReference>
<dbReference type="Proteomes" id="UP000264062">
    <property type="component" value="Unassembled WGS sequence"/>
</dbReference>
<evidence type="ECO:0000259" key="3">
    <source>
        <dbReference type="Pfam" id="PF00694"/>
    </source>
</evidence>
<sequence length="171" mass="19119">MEKIKGKIHIVKDNDVNTDLIYAGKYTYEILTPEEMGKHTLEDFEKDYFKKMNENDFIVSGTNFGCGSSREQAVTCFKGLKSGGIIAKSFSRLYFRNAVNKALLVIESPEFVDYIFAKNNGENLDVEVDPNKGEIICEGKTFKFAPLTGQALEIFSAGGLGEYTKRKLAAM</sequence>
<dbReference type="InterPro" id="IPR000573">
    <property type="entry name" value="AconitaseA/IPMdHydase_ssu_swvl"/>
</dbReference>
<reference evidence="4 5" key="1">
    <citation type="journal article" date="2018" name="Nat. Biotechnol.">
        <title>A standardized bacterial taxonomy based on genome phylogeny substantially revises the tree of life.</title>
        <authorList>
            <person name="Parks D.H."/>
            <person name="Chuvochina M."/>
            <person name="Waite D.W."/>
            <person name="Rinke C."/>
            <person name="Skarshewski A."/>
            <person name="Chaumeil P.A."/>
            <person name="Hugenholtz P."/>
        </authorList>
    </citation>
    <scope>NUCLEOTIDE SEQUENCE [LARGE SCALE GENOMIC DNA]</scope>
    <source>
        <strain evidence="4">UBA9956</strain>
    </source>
</reference>
<feature type="domain" description="Aconitase A/isopropylmalate dehydratase small subunit swivel" evidence="3">
    <location>
        <begin position="40"/>
        <end position="109"/>
    </location>
</feature>
<dbReference type="PANTHER" id="PTHR43345">
    <property type="entry name" value="3-ISOPROPYLMALATE DEHYDRATASE SMALL SUBUNIT 2-RELATED-RELATED"/>
    <property type="match status" value="1"/>
</dbReference>
<dbReference type="Gene3D" id="3.20.19.10">
    <property type="entry name" value="Aconitase, domain 4"/>
    <property type="match status" value="1"/>
</dbReference>
<accession>A0A350HA04</accession>
<dbReference type="InterPro" id="IPR011827">
    <property type="entry name" value="LeuD_type2/HacB/DmdB"/>
</dbReference>
<dbReference type="EMBL" id="DMZY01000124">
    <property type="protein sequence ID" value="HAV92370.1"/>
    <property type="molecule type" value="Genomic_DNA"/>
</dbReference>
<evidence type="ECO:0000256" key="2">
    <source>
        <dbReference type="ARBA" id="ARBA00023239"/>
    </source>
</evidence>
<dbReference type="InterPro" id="IPR015928">
    <property type="entry name" value="Aconitase/3IPM_dehydase_swvl"/>
</dbReference>
<dbReference type="SUPFAM" id="SSF52016">
    <property type="entry name" value="LeuD/IlvD-like"/>
    <property type="match status" value="1"/>
</dbReference>
<protein>
    <submittedName>
        <fullName evidence="4">3-isopropylmalate dehydratase</fullName>
    </submittedName>
</protein>
<comment type="similarity">
    <text evidence="1">Belongs to the LeuD family. LeuD type 2 subfamily.</text>
</comment>
<dbReference type="Pfam" id="PF00694">
    <property type="entry name" value="Aconitase_C"/>
    <property type="match status" value="1"/>
</dbReference>
<proteinExistence type="inferred from homology"/>
<organism evidence="4 5">
    <name type="scientific">candidate division WOR-3 bacterium</name>
    <dbReference type="NCBI Taxonomy" id="2052148"/>
    <lineage>
        <taxon>Bacteria</taxon>
        <taxon>Bacteria division WOR-3</taxon>
    </lineage>
</organism>
<gene>
    <name evidence="4" type="ORF">DCW38_04230</name>
</gene>
<dbReference type="GO" id="GO:0016836">
    <property type="term" value="F:hydro-lyase activity"/>
    <property type="evidence" value="ECO:0007669"/>
    <property type="project" value="InterPro"/>
</dbReference>
<comment type="caution">
    <text evidence="4">The sequence shown here is derived from an EMBL/GenBank/DDBJ whole genome shotgun (WGS) entry which is preliminary data.</text>
</comment>
<keyword evidence="2" id="KW-0456">Lyase</keyword>
<dbReference type="InterPro" id="IPR050075">
    <property type="entry name" value="LeuD"/>
</dbReference>
<dbReference type="NCBIfam" id="TIGR02087">
    <property type="entry name" value="LEUD_arch"/>
    <property type="match status" value="1"/>
</dbReference>
<evidence type="ECO:0000313" key="4">
    <source>
        <dbReference type="EMBL" id="HAV92370.1"/>
    </source>
</evidence>
<dbReference type="AlphaFoldDB" id="A0A350HA04"/>
<name>A0A350HA04_UNCW3</name>